<evidence type="ECO:0000313" key="2">
    <source>
        <dbReference type="EMBL" id="RUS87179.1"/>
    </source>
</evidence>
<reference evidence="2 3" key="1">
    <citation type="submission" date="2019-01" db="EMBL/GenBank/DDBJ databases">
        <title>A draft genome assembly of the solar-powered sea slug Elysia chlorotica.</title>
        <authorList>
            <person name="Cai H."/>
            <person name="Li Q."/>
            <person name="Fang X."/>
            <person name="Li J."/>
            <person name="Curtis N.E."/>
            <person name="Altenburger A."/>
            <person name="Shibata T."/>
            <person name="Feng M."/>
            <person name="Maeda T."/>
            <person name="Schwartz J.A."/>
            <person name="Shigenobu S."/>
            <person name="Lundholm N."/>
            <person name="Nishiyama T."/>
            <person name="Yang H."/>
            <person name="Hasebe M."/>
            <person name="Li S."/>
            <person name="Pierce S.K."/>
            <person name="Wang J."/>
        </authorList>
    </citation>
    <scope>NUCLEOTIDE SEQUENCE [LARGE SCALE GENOMIC DNA]</scope>
    <source>
        <strain evidence="2">EC2010</strain>
        <tissue evidence="2">Whole organism of an adult</tissue>
    </source>
</reference>
<feature type="signal peptide" evidence="1">
    <location>
        <begin position="1"/>
        <end position="27"/>
    </location>
</feature>
<feature type="chain" id="PRO_5018775060" description="Alpha-2-macroglobulin bait region domain-containing protein" evidence="1">
    <location>
        <begin position="28"/>
        <end position="496"/>
    </location>
</feature>
<keyword evidence="1" id="KW-0732">Signal</keyword>
<keyword evidence="3" id="KW-1185">Reference proteome</keyword>
<sequence length="496" mass="54698">MVSGSLQLFVSMCVILVTFSNYGGALPANHLVISERQTSPDSAITLLSIERQPTAQGNRFTVRYTKNVDSLVFTVQDNLNIPREPTVTQEADGVWAASFVVPVVPSVTQWFIMRDADALFMKAIMLNNSESTPGQQTFPELPVIHFDPPREAVYRPGENVTLTLFVPSYGQGGKLIGNLQKMFYGVDLTSMKMYQDLNLEGSFTIGQPERLADRLRVGTTAHTSQHPMSGYLQFSTQVTDTGGPLVKQIQVARSLLLRPAGQSGPYPEDYLAFVDGFMQDVSSRGRELHRCTVGYECLVMCASVGGAVSDIQVREMKPDGSLEAVPSARQAPHSSSTDRAVYWKFLAREDSGDSESITTFQCQATDSRHGLAVSKLVDVMSIIVGSIDPARSNVTEEDHPMDPNLKILTYRCAVRGRPLPEVVFHGVSGQPFDVYEDLPDDVSPTGQNEAVATKVVTVDAYQLSQAIERVKDGQETSPRCEIRPRYEGQVHSYYFY</sequence>
<evidence type="ECO:0008006" key="4">
    <source>
        <dbReference type="Google" id="ProtNLM"/>
    </source>
</evidence>
<evidence type="ECO:0000313" key="3">
    <source>
        <dbReference type="Proteomes" id="UP000271974"/>
    </source>
</evidence>
<dbReference type="Proteomes" id="UP000271974">
    <property type="component" value="Unassembled WGS sequence"/>
</dbReference>
<name>A0A3S0ZZX3_ELYCH</name>
<accession>A0A3S0ZZX3</accession>
<protein>
    <recommendedName>
        <fullName evidence="4">Alpha-2-macroglobulin bait region domain-containing protein</fullName>
    </recommendedName>
</protein>
<dbReference type="OrthoDB" id="10476535at2759"/>
<organism evidence="2 3">
    <name type="scientific">Elysia chlorotica</name>
    <name type="common">Eastern emerald elysia</name>
    <name type="synonym">Sea slug</name>
    <dbReference type="NCBI Taxonomy" id="188477"/>
    <lineage>
        <taxon>Eukaryota</taxon>
        <taxon>Metazoa</taxon>
        <taxon>Spiralia</taxon>
        <taxon>Lophotrochozoa</taxon>
        <taxon>Mollusca</taxon>
        <taxon>Gastropoda</taxon>
        <taxon>Heterobranchia</taxon>
        <taxon>Euthyneura</taxon>
        <taxon>Panpulmonata</taxon>
        <taxon>Sacoglossa</taxon>
        <taxon>Placobranchoidea</taxon>
        <taxon>Plakobranchidae</taxon>
        <taxon>Elysia</taxon>
    </lineage>
</organism>
<dbReference type="AlphaFoldDB" id="A0A3S0ZZX3"/>
<dbReference type="EMBL" id="RQTK01000117">
    <property type="protein sequence ID" value="RUS87179.1"/>
    <property type="molecule type" value="Genomic_DNA"/>
</dbReference>
<gene>
    <name evidence="2" type="ORF">EGW08_005019</name>
</gene>
<evidence type="ECO:0000256" key="1">
    <source>
        <dbReference type="SAM" id="SignalP"/>
    </source>
</evidence>
<proteinExistence type="predicted"/>
<comment type="caution">
    <text evidence="2">The sequence shown here is derived from an EMBL/GenBank/DDBJ whole genome shotgun (WGS) entry which is preliminary data.</text>
</comment>